<dbReference type="Pfam" id="PF04536">
    <property type="entry name" value="TPM_phosphatase"/>
    <property type="match status" value="1"/>
</dbReference>
<organism evidence="2 3">
    <name type="scientific">Flavobacterium difficile</name>
    <dbReference type="NCBI Taxonomy" id="2709659"/>
    <lineage>
        <taxon>Bacteria</taxon>
        <taxon>Pseudomonadati</taxon>
        <taxon>Bacteroidota</taxon>
        <taxon>Flavobacteriia</taxon>
        <taxon>Flavobacteriales</taxon>
        <taxon>Flavobacteriaceae</taxon>
        <taxon>Flavobacterium</taxon>
    </lineage>
</organism>
<reference evidence="2 3" key="1">
    <citation type="submission" date="2020-02" db="EMBL/GenBank/DDBJ databases">
        <authorList>
            <person name="Chen W.-M."/>
        </authorList>
    </citation>
    <scope>NUCLEOTIDE SEQUENCE [LARGE SCALE GENOMIC DNA]</scope>
    <source>
        <strain evidence="2 3">KDG-16</strain>
    </source>
</reference>
<evidence type="ECO:0000259" key="1">
    <source>
        <dbReference type="Pfam" id="PF04536"/>
    </source>
</evidence>
<sequence length="160" mass="17949">MKSKFNFVLILIFGVISFSFGQTISFPKPIGFVNDFENILNQEGITKLETLLHNYEKQTSNEIVVVTISEIGDETDFNTYALSLAQNWAVGKKGKDNGLVIVISNQLRKIRICTGTGTEKILTDDICETILQEKILPNFKNGEMFIGIETGVIALIEKWK</sequence>
<dbReference type="PANTHER" id="PTHR30373:SF2">
    <property type="entry name" value="UPF0603 PROTEIN YGCG"/>
    <property type="match status" value="1"/>
</dbReference>
<comment type="caution">
    <text evidence="2">The sequence shown here is derived from an EMBL/GenBank/DDBJ whole genome shotgun (WGS) entry which is preliminary data.</text>
</comment>
<keyword evidence="3" id="KW-1185">Reference proteome</keyword>
<dbReference type="Proteomes" id="UP000800984">
    <property type="component" value="Unassembled WGS sequence"/>
</dbReference>
<protein>
    <submittedName>
        <fullName evidence="2">TPM domain-containing protein</fullName>
    </submittedName>
</protein>
<evidence type="ECO:0000313" key="3">
    <source>
        <dbReference type="Proteomes" id="UP000800984"/>
    </source>
</evidence>
<gene>
    <name evidence="2" type="ORF">G4D72_01640</name>
</gene>
<accession>A0ABX0I4U0</accession>
<proteinExistence type="predicted"/>
<dbReference type="Gene3D" id="3.10.310.50">
    <property type="match status" value="1"/>
</dbReference>
<evidence type="ECO:0000313" key="2">
    <source>
        <dbReference type="EMBL" id="NHM00809.1"/>
    </source>
</evidence>
<dbReference type="PANTHER" id="PTHR30373">
    <property type="entry name" value="UPF0603 PROTEIN YGCG"/>
    <property type="match status" value="1"/>
</dbReference>
<dbReference type="InterPro" id="IPR007621">
    <property type="entry name" value="TPM_dom"/>
</dbReference>
<dbReference type="EMBL" id="JAAJBT010000001">
    <property type="protein sequence ID" value="NHM00809.1"/>
    <property type="molecule type" value="Genomic_DNA"/>
</dbReference>
<feature type="domain" description="TPM" evidence="1">
    <location>
        <begin position="33"/>
        <end position="157"/>
    </location>
</feature>
<dbReference type="RefSeq" id="WP_166075844.1">
    <property type="nucleotide sequence ID" value="NZ_JAAJBT010000001.1"/>
</dbReference>
<name>A0ABX0I4U0_9FLAO</name>